<name>B7K1X9_RIPO1</name>
<evidence type="ECO:0000256" key="1">
    <source>
        <dbReference type="ARBA" id="ARBA00010681"/>
    </source>
</evidence>
<reference evidence="5" key="1">
    <citation type="journal article" date="2011" name="MBio">
        <title>Novel metabolic attributes of the genus Cyanothece, comprising a group of unicellular nitrogen-fixing Cyanobacteria.</title>
        <authorList>
            <person name="Bandyopadhyay A."/>
            <person name="Elvitigala T."/>
            <person name="Welsh E."/>
            <person name="Stockel J."/>
            <person name="Liberton M."/>
            <person name="Min H."/>
            <person name="Sherman L.A."/>
            <person name="Pakrasi H.B."/>
        </authorList>
    </citation>
    <scope>NUCLEOTIDE SEQUENCE [LARGE SCALE GENOMIC DNA]</scope>
    <source>
        <strain evidence="5">PCC 8801</strain>
    </source>
</reference>
<dbReference type="eggNOG" id="ENOG5030ATU">
    <property type="taxonomic scope" value="Bacteria"/>
</dbReference>
<evidence type="ECO:0000256" key="2">
    <source>
        <dbReference type="ARBA" id="ARBA00023239"/>
    </source>
</evidence>
<dbReference type="EC" id="4.-.-.-" evidence="3"/>
<evidence type="ECO:0000256" key="3">
    <source>
        <dbReference type="HAMAP-Rule" id="MF_01459"/>
    </source>
</evidence>
<dbReference type="CDD" id="cd16339">
    <property type="entry name" value="CpcS"/>
    <property type="match status" value="1"/>
</dbReference>
<dbReference type="EMBL" id="CP001287">
    <property type="protein sequence ID" value="ACK64286.1"/>
    <property type="molecule type" value="Genomic_DNA"/>
</dbReference>
<keyword evidence="2 3" id="KW-0456">Lyase</keyword>
<proteinExistence type="inferred from homology"/>
<evidence type="ECO:0000313" key="4">
    <source>
        <dbReference type="EMBL" id="ACK64286.1"/>
    </source>
</evidence>
<dbReference type="RefSeq" id="WP_012593563.1">
    <property type="nucleotide sequence ID" value="NC_011726.1"/>
</dbReference>
<dbReference type="InterPro" id="IPR018536">
    <property type="entry name" value="CpcS/CpeS"/>
</dbReference>
<dbReference type="OrthoDB" id="484684at2"/>
<dbReference type="Proteomes" id="UP000008204">
    <property type="component" value="Chromosome"/>
</dbReference>
<dbReference type="Gene3D" id="2.40.128.20">
    <property type="match status" value="1"/>
</dbReference>
<dbReference type="HOGENOM" id="CLU_1493549_0_0_3"/>
<comment type="similarity">
    <text evidence="1 3">Belongs to the CpcS/CpeS biliprotein lyase family.</text>
</comment>
<gene>
    <name evidence="3" type="primary">cpcS</name>
    <name evidence="4" type="ordered locus">PCC8801_0182</name>
</gene>
<comment type="function">
    <text evidence="3">Covalently attaches a chromophore to Cys residue(s) of phycobiliproteins.</text>
</comment>
<sequence>MALRQIIELSTETLAREFFEKSVGTWNSQRRYYTLKPDVATEEVVSVITIEFLEQGCPQLIELAQAHHLEDKTALTFGSYVTWESNYTAKVSKPTQGSTLFGVLDNILYRDRGFATQDPIKANYSMTNSQTLCLRTEYNRSVFEEEIKLIGENYRTRQTIMSRAGEEIMIGQYLEKRITE</sequence>
<dbReference type="GO" id="GO:0017006">
    <property type="term" value="P:protein-tetrapyrrole linkage"/>
    <property type="evidence" value="ECO:0007669"/>
    <property type="project" value="UniProtKB-UniRule"/>
</dbReference>
<dbReference type="KEGG" id="cyp:PCC8801_0182"/>
<dbReference type="HAMAP" id="MF_01459">
    <property type="entry name" value="Chrphore_lyase_CpxS"/>
    <property type="match status" value="1"/>
</dbReference>
<evidence type="ECO:0000313" key="5">
    <source>
        <dbReference type="Proteomes" id="UP000008204"/>
    </source>
</evidence>
<accession>B7K1X9</accession>
<protein>
    <recommendedName>
        <fullName evidence="3">Chromophore lyase CpcS/CpeS</fullName>
        <ecNumber evidence="3">4.-.-.-</ecNumber>
    </recommendedName>
</protein>
<keyword evidence="5" id="KW-1185">Reference proteome</keyword>
<dbReference type="GO" id="GO:0016829">
    <property type="term" value="F:lyase activity"/>
    <property type="evidence" value="ECO:0007669"/>
    <property type="project" value="UniProtKB-KW"/>
</dbReference>
<dbReference type="STRING" id="41431.PCC8801_0182"/>
<dbReference type="Pfam" id="PF09367">
    <property type="entry name" value="CpeS"/>
    <property type="match status" value="1"/>
</dbReference>
<dbReference type="InterPro" id="IPR012674">
    <property type="entry name" value="Calycin"/>
</dbReference>
<dbReference type="AlphaFoldDB" id="B7K1X9"/>
<organism evidence="4 5">
    <name type="scientific">Rippkaea orientalis (strain PCC 8801 / RF-1)</name>
    <name type="common">Cyanothece sp. (strain PCC 8801)</name>
    <dbReference type="NCBI Taxonomy" id="41431"/>
    <lineage>
        <taxon>Bacteria</taxon>
        <taxon>Bacillati</taxon>
        <taxon>Cyanobacteriota</taxon>
        <taxon>Cyanophyceae</taxon>
        <taxon>Oscillatoriophycideae</taxon>
        <taxon>Chroococcales</taxon>
        <taxon>Aphanothecaceae</taxon>
        <taxon>Rippkaea</taxon>
        <taxon>Rippkaea orientalis</taxon>
    </lineage>
</organism>